<dbReference type="GO" id="GO:0004197">
    <property type="term" value="F:cysteine-type endopeptidase activity"/>
    <property type="evidence" value="ECO:0007669"/>
    <property type="project" value="InterPro"/>
</dbReference>
<dbReference type="Pfam" id="PF08238">
    <property type="entry name" value="Sel1"/>
    <property type="match status" value="4"/>
</dbReference>
<dbReference type="PANTHER" id="PTHR22576">
    <property type="entry name" value="MUCOSA ASSOCIATED LYMPHOID TISSUE LYMPHOMA TRANSLOCATION PROTEIN 1/PARACASPASE"/>
    <property type="match status" value="1"/>
</dbReference>
<dbReference type="SMART" id="SM00671">
    <property type="entry name" value="SEL1"/>
    <property type="match status" value="3"/>
</dbReference>
<dbReference type="AlphaFoldDB" id="A0A1I2FTM0"/>
<dbReference type="Gene3D" id="1.25.40.10">
    <property type="entry name" value="Tetratricopeptide repeat domain"/>
    <property type="match status" value="1"/>
</dbReference>
<dbReference type="InterPro" id="IPR011600">
    <property type="entry name" value="Pept_C14_caspase"/>
</dbReference>
<protein>
    <submittedName>
        <fullName evidence="3">Uncharacterized protein, contains caspase domain</fullName>
    </submittedName>
</protein>
<keyword evidence="4" id="KW-1185">Reference proteome</keyword>
<evidence type="ECO:0000256" key="1">
    <source>
        <dbReference type="SAM" id="SignalP"/>
    </source>
</evidence>
<evidence type="ECO:0000313" key="3">
    <source>
        <dbReference type="EMBL" id="SFF08000.1"/>
    </source>
</evidence>
<dbReference type="Proteomes" id="UP000198977">
    <property type="component" value="Unassembled WGS sequence"/>
</dbReference>
<dbReference type="OrthoDB" id="9816009at2"/>
<dbReference type="InterPro" id="IPR011990">
    <property type="entry name" value="TPR-like_helical_dom_sf"/>
</dbReference>
<evidence type="ECO:0000313" key="4">
    <source>
        <dbReference type="Proteomes" id="UP000198977"/>
    </source>
</evidence>
<feature type="chain" id="PRO_5011698690" evidence="1">
    <location>
        <begin position="19"/>
        <end position="490"/>
    </location>
</feature>
<reference evidence="3 4" key="1">
    <citation type="submission" date="2016-10" db="EMBL/GenBank/DDBJ databases">
        <authorList>
            <person name="de Groot N.N."/>
        </authorList>
    </citation>
    <scope>NUCLEOTIDE SEQUENCE [LARGE SCALE GENOMIC DNA]</scope>
    <source>
        <strain evidence="3 4">DSM 11443</strain>
    </source>
</reference>
<dbReference type="InterPro" id="IPR052039">
    <property type="entry name" value="Caspase-related_regulators"/>
</dbReference>
<dbReference type="InterPro" id="IPR006597">
    <property type="entry name" value="Sel1-like"/>
</dbReference>
<dbReference type="PANTHER" id="PTHR22576:SF37">
    <property type="entry name" value="MUCOSA-ASSOCIATED LYMPHOID TISSUE LYMPHOMA TRANSLOCATION PROTEIN 1"/>
    <property type="match status" value="1"/>
</dbReference>
<dbReference type="PROSITE" id="PS50208">
    <property type="entry name" value="CASPASE_P20"/>
    <property type="match status" value="1"/>
</dbReference>
<feature type="domain" description="Caspase family p20" evidence="2">
    <location>
        <begin position="19"/>
        <end position="94"/>
    </location>
</feature>
<accession>A0A1I2FTM0</accession>
<organism evidence="3 4">
    <name type="scientific">Sulfitobacter brevis</name>
    <dbReference type="NCBI Taxonomy" id="74348"/>
    <lineage>
        <taxon>Bacteria</taxon>
        <taxon>Pseudomonadati</taxon>
        <taxon>Pseudomonadota</taxon>
        <taxon>Alphaproteobacteria</taxon>
        <taxon>Rhodobacterales</taxon>
        <taxon>Roseobacteraceae</taxon>
        <taxon>Sulfitobacter</taxon>
    </lineage>
</organism>
<dbReference type="Pfam" id="PF00656">
    <property type="entry name" value="Peptidase_C14"/>
    <property type="match status" value="1"/>
</dbReference>
<dbReference type="GO" id="GO:0006508">
    <property type="term" value="P:proteolysis"/>
    <property type="evidence" value="ECO:0007669"/>
    <property type="project" value="InterPro"/>
</dbReference>
<dbReference type="Gene3D" id="3.40.50.1460">
    <property type="match status" value="1"/>
</dbReference>
<sequence>MRLIFPILLCLLPLFASAQEKMALVIGNQAYETLESVQTDSEDARNVAQALTAAGFDTVTLHNSDGTDLRTALDDFAFRSETADFALIYYAGHGADVAGENVFFPVDAKIGSPEDVEKTGVTLGQLQDAVAGARRGRLILLDCCLPLGGMAALEAKASEGESREVFRSDGLAPATPPLGTMVMFASKDGEPILKSAGKHSYFLQALVDNLTTTDLEAALAVKKVIAAVVEASDNMQTPKVYGSFFAHPSFASGGEGGSSDSPTADRRAAWAALEDGQAAKYAEMAEAGDVRAMLASAYVKLAPDDPRYAPEEAADLLQRAAADGSVEAQFELAQLYERGLGVVQDSDRAMELYRAAAEQEYPPALNDLGFLYSQGGLNIGPDQARSLVYFERAAEAGHPHALFRYAALINDGNIKGKGPQDAARYLYRALRLGAQEVYTLLREDPAIFTVETRKALQELLAKHGFYESAIDGDYGDGTMRAIDLAFGLRN</sequence>
<dbReference type="InterPro" id="IPR001309">
    <property type="entry name" value="Pept_C14_p20"/>
</dbReference>
<feature type="signal peptide" evidence="1">
    <location>
        <begin position="1"/>
        <end position="18"/>
    </location>
</feature>
<evidence type="ECO:0000259" key="2">
    <source>
        <dbReference type="PROSITE" id="PS50208"/>
    </source>
</evidence>
<gene>
    <name evidence="3" type="ORF">SAMN04488523_11732</name>
</gene>
<dbReference type="SUPFAM" id="SSF81901">
    <property type="entry name" value="HCP-like"/>
    <property type="match status" value="1"/>
</dbReference>
<dbReference type="SUPFAM" id="SSF52129">
    <property type="entry name" value="Caspase-like"/>
    <property type="match status" value="1"/>
</dbReference>
<dbReference type="EMBL" id="FOMW01000017">
    <property type="protein sequence ID" value="SFF08000.1"/>
    <property type="molecule type" value="Genomic_DNA"/>
</dbReference>
<name>A0A1I2FTM0_9RHOB</name>
<dbReference type="InterPro" id="IPR029030">
    <property type="entry name" value="Caspase-like_dom_sf"/>
</dbReference>
<dbReference type="RefSeq" id="WP_093925202.1">
    <property type="nucleotide sequence ID" value="NZ_FOMW01000017.1"/>
</dbReference>
<keyword evidence="1" id="KW-0732">Signal</keyword>
<proteinExistence type="predicted"/>